<organism evidence="2 3">
    <name type="scientific">Elysia crispata</name>
    <name type="common">lettuce slug</name>
    <dbReference type="NCBI Taxonomy" id="231223"/>
    <lineage>
        <taxon>Eukaryota</taxon>
        <taxon>Metazoa</taxon>
        <taxon>Spiralia</taxon>
        <taxon>Lophotrochozoa</taxon>
        <taxon>Mollusca</taxon>
        <taxon>Gastropoda</taxon>
        <taxon>Heterobranchia</taxon>
        <taxon>Euthyneura</taxon>
        <taxon>Panpulmonata</taxon>
        <taxon>Sacoglossa</taxon>
        <taxon>Placobranchoidea</taxon>
        <taxon>Plakobranchidae</taxon>
        <taxon>Elysia</taxon>
    </lineage>
</organism>
<sequence>MALWHTRPGFLYRRTRAWTLGGDPRVWRNQRIQLHDLSRILAAPRDQEVSRGSTESGEARLRGCFNSGGEKQKEREREREEGLLNQSGRKRG</sequence>
<name>A0AAE1DH97_9GAST</name>
<evidence type="ECO:0000256" key="1">
    <source>
        <dbReference type="SAM" id="MobiDB-lite"/>
    </source>
</evidence>
<gene>
    <name evidence="2" type="ORF">RRG08_067138</name>
</gene>
<accession>A0AAE1DH97</accession>
<feature type="region of interest" description="Disordered" evidence="1">
    <location>
        <begin position="45"/>
        <end position="92"/>
    </location>
</feature>
<evidence type="ECO:0000313" key="3">
    <source>
        <dbReference type="Proteomes" id="UP001283361"/>
    </source>
</evidence>
<evidence type="ECO:0000313" key="2">
    <source>
        <dbReference type="EMBL" id="KAK3769423.1"/>
    </source>
</evidence>
<keyword evidence="3" id="KW-1185">Reference proteome</keyword>
<reference evidence="2" key="1">
    <citation type="journal article" date="2023" name="G3 (Bethesda)">
        <title>A reference genome for the long-term kleptoplast-retaining sea slug Elysia crispata morphotype clarki.</title>
        <authorList>
            <person name="Eastman K.E."/>
            <person name="Pendleton A.L."/>
            <person name="Shaikh M.A."/>
            <person name="Suttiyut T."/>
            <person name="Ogas R."/>
            <person name="Tomko P."/>
            <person name="Gavelis G."/>
            <person name="Widhalm J.R."/>
            <person name="Wisecaver J.H."/>
        </authorList>
    </citation>
    <scope>NUCLEOTIDE SEQUENCE</scope>
    <source>
        <strain evidence="2">ECLA1</strain>
    </source>
</reference>
<protein>
    <submittedName>
        <fullName evidence="2">Uncharacterized protein</fullName>
    </submittedName>
</protein>
<dbReference type="AlphaFoldDB" id="A0AAE1DH97"/>
<comment type="caution">
    <text evidence="2">The sequence shown here is derived from an EMBL/GenBank/DDBJ whole genome shotgun (WGS) entry which is preliminary data.</text>
</comment>
<proteinExistence type="predicted"/>
<dbReference type="EMBL" id="JAWDGP010003929">
    <property type="protein sequence ID" value="KAK3769423.1"/>
    <property type="molecule type" value="Genomic_DNA"/>
</dbReference>
<feature type="compositionally biased region" description="Basic and acidic residues" evidence="1">
    <location>
        <begin position="70"/>
        <end position="82"/>
    </location>
</feature>
<dbReference type="Proteomes" id="UP001283361">
    <property type="component" value="Unassembled WGS sequence"/>
</dbReference>